<reference evidence="2 3" key="1">
    <citation type="submission" date="2014-03" db="EMBL/GenBank/DDBJ databases">
        <title>Bradyrhizobium valentinum sp. nov., isolated from effective nodules of Lupinus mariae-josephae, a lupine endemic of basic-lime soils in Eastern Spain.</title>
        <authorList>
            <person name="Duran D."/>
            <person name="Rey L."/>
            <person name="Navarro A."/>
            <person name="Busquets A."/>
            <person name="Imperial J."/>
            <person name="Ruiz-Argueso T."/>
        </authorList>
    </citation>
    <scope>NUCLEOTIDE SEQUENCE [LARGE SCALE GENOMIC DNA]</scope>
    <source>
        <strain evidence="2 3">LmjM3</strain>
    </source>
</reference>
<gene>
    <name evidence="2" type="ORF">CP49_22035</name>
</gene>
<evidence type="ECO:0000313" key="2">
    <source>
        <dbReference type="EMBL" id="KRR10803.1"/>
    </source>
</evidence>
<evidence type="ECO:0000313" key="3">
    <source>
        <dbReference type="Proteomes" id="UP000051913"/>
    </source>
</evidence>
<dbReference type="Proteomes" id="UP000051913">
    <property type="component" value="Unassembled WGS sequence"/>
</dbReference>
<name>A0A0R3M074_9BRAD</name>
<protein>
    <recommendedName>
        <fullName evidence="4">Glycosyl transferase family 28 C-terminal domain-containing protein</fullName>
    </recommendedName>
</protein>
<comment type="caution">
    <text evidence="2">The sequence shown here is derived from an EMBL/GenBank/DDBJ whole genome shotgun (WGS) entry which is preliminary data.</text>
</comment>
<dbReference type="PANTHER" id="PTHR39662:SF1">
    <property type="entry name" value="DUF354 DOMAIN-CONTAINING PROTEIN"/>
    <property type="match status" value="1"/>
</dbReference>
<proteinExistence type="predicted"/>
<evidence type="ECO:0008006" key="4">
    <source>
        <dbReference type="Google" id="ProtNLM"/>
    </source>
</evidence>
<dbReference type="PANTHER" id="PTHR39662">
    <property type="entry name" value="DUF354 DOMAIN-CONTAINING PROTEIN-RELATED"/>
    <property type="match status" value="1"/>
</dbReference>
<evidence type="ECO:0000256" key="1">
    <source>
        <dbReference type="SAM" id="MobiDB-lite"/>
    </source>
</evidence>
<organism evidence="2 3">
    <name type="scientific">Bradyrhizobium valentinum</name>
    <dbReference type="NCBI Taxonomy" id="1518501"/>
    <lineage>
        <taxon>Bacteria</taxon>
        <taxon>Pseudomonadati</taxon>
        <taxon>Pseudomonadota</taxon>
        <taxon>Alphaproteobacteria</taxon>
        <taxon>Hyphomicrobiales</taxon>
        <taxon>Nitrobacteraceae</taxon>
        <taxon>Bradyrhizobium</taxon>
    </lineage>
</organism>
<feature type="region of interest" description="Disordered" evidence="1">
    <location>
        <begin position="75"/>
        <end position="114"/>
    </location>
</feature>
<sequence>MERVMATPGVKSVLLPRNKVQESHIRASWPKWFEGDKVIVPKEAVDGLNLLWHSDLVVSGGGTMNREAAALGILQHLPRQKRRGGSSLAQRRQDGARRNQRRRPKLNPAPTPRL</sequence>
<dbReference type="AlphaFoldDB" id="A0A0R3M074"/>
<keyword evidence="3" id="KW-1185">Reference proteome</keyword>
<dbReference type="InterPro" id="IPR007152">
    <property type="entry name" value="DUF354"/>
</dbReference>
<dbReference type="Pfam" id="PF04007">
    <property type="entry name" value="DUF354"/>
    <property type="match status" value="1"/>
</dbReference>
<dbReference type="EMBL" id="LLXX01000047">
    <property type="protein sequence ID" value="KRR10803.1"/>
    <property type="molecule type" value="Genomic_DNA"/>
</dbReference>
<accession>A0A0R3M074</accession>